<evidence type="ECO:0000256" key="6">
    <source>
        <dbReference type="ARBA" id="ARBA00022723"/>
    </source>
</evidence>
<dbReference type="EMBL" id="JBANRG010000010">
    <property type="protein sequence ID" value="KAK7462853.1"/>
    <property type="molecule type" value="Genomic_DNA"/>
</dbReference>
<comment type="similarity">
    <text evidence="3 12">Belongs to the cytochrome P450 family.</text>
</comment>
<keyword evidence="7 13" id="KW-1133">Transmembrane helix</keyword>
<evidence type="ECO:0000256" key="11">
    <source>
        <dbReference type="ARBA" id="ARBA00023136"/>
    </source>
</evidence>
<evidence type="ECO:0000256" key="2">
    <source>
        <dbReference type="ARBA" id="ARBA00004370"/>
    </source>
</evidence>
<evidence type="ECO:0000256" key="4">
    <source>
        <dbReference type="ARBA" id="ARBA00022617"/>
    </source>
</evidence>
<evidence type="ECO:0000256" key="13">
    <source>
        <dbReference type="SAM" id="Phobius"/>
    </source>
</evidence>
<comment type="cofactor">
    <cofactor evidence="1">
        <name>heme</name>
        <dbReference type="ChEBI" id="CHEBI:30413"/>
    </cofactor>
</comment>
<evidence type="ECO:0000313" key="14">
    <source>
        <dbReference type="EMBL" id="KAK7462853.1"/>
    </source>
</evidence>
<keyword evidence="6 12" id="KW-0479">Metal-binding</keyword>
<dbReference type="PRINTS" id="PR00463">
    <property type="entry name" value="EP450I"/>
</dbReference>
<comment type="subcellular location">
    <subcellularLocation>
        <location evidence="2">Membrane</location>
    </subcellularLocation>
</comment>
<keyword evidence="10 12" id="KW-0503">Monooxygenase</keyword>
<accession>A0ABR1JJV6</accession>
<dbReference type="CDD" id="cd11041">
    <property type="entry name" value="CYP503A1-like"/>
    <property type="match status" value="1"/>
</dbReference>
<dbReference type="PROSITE" id="PS00086">
    <property type="entry name" value="CYTOCHROME_P450"/>
    <property type="match status" value="1"/>
</dbReference>
<keyword evidence="15" id="KW-1185">Reference proteome</keyword>
<evidence type="ECO:0000256" key="3">
    <source>
        <dbReference type="ARBA" id="ARBA00010617"/>
    </source>
</evidence>
<name>A0ABR1JJV6_9AGAR</name>
<keyword evidence="5 13" id="KW-0812">Transmembrane</keyword>
<evidence type="ECO:0000256" key="1">
    <source>
        <dbReference type="ARBA" id="ARBA00001971"/>
    </source>
</evidence>
<dbReference type="InterPro" id="IPR036396">
    <property type="entry name" value="Cyt_P450_sf"/>
</dbReference>
<dbReference type="Proteomes" id="UP001498398">
    <property type="component" value="Unassembled WGS sequence"/>
</dbReference>
<evidence type="ECO:0000313" key="15">
    <source>
        <dbReference type="Proteomes" id="UP001498398"/>
    </source>
</evidence>
<protein>
    <recommendedName>
        <fullName evidence="16">Cytochrome P450</fullName>
    </recommendedName>
</protein>
<dbReference type="Pfam" id="PF00067">
    <property type="entry name" value="p450"/>
    <property type="match status" value="1"/>
</dbReference>
<evidence type="ECO:0000256" key="10">
    <source>
        <dbReference type="ARBA" id="ARBA00023033"/>
    </source>
</evidence>
<keyword evidence="4 12" id="KW-0349">Heme</keyword>
<dbReference type="SUPFAM" id="SSF48264">
    <property type="entry name" value="Cytochrome P450"/>
    <property type="match status" value="1"/>
</dbReference>
<feature type="transmembrane region" description="Helical" evidence="13">
    <location>
        <begin position="12"/>
        <end position="30"/>
    </location>
</feature>
<evidence type="ECO:0000256" key="9">
    <source>
        <dbReference type="ARBA" id="ARBA00023004"/>
    </source>
</evidence>
<comment type="caution">
    <text evidence="14">The sequence shown here is derived from an EMBL/GenBank/DDBJ whole genome shotgun (WGS) entry which is preliminary data.</text>
</comment>
<evidence type="ECO:0000256" key="5">
    <source>
        <dbReference type="ARBA" id="ARBA00022692"/>
    </source>
</evidence>
<keyword evidence="8 12" id="KW-0560">Oxidoreductase</keyword>
<keyword evidence="9 12" id="KW-0408">Iron</keyword>
<dbReference type="InterPro" id="IPR002401">
    <property type="entry name" value="Cyt_P450_E_grp-I"/>
</dbReference>
<evidence type="ECO:0008006" key="16">
    <source>
        <dbReference type="Google" id="ProtNLM"/>
    </source>
</evidence>
<sequence>MSQLQEMTSGITPALAFATAGALILLVNFFNAYRRARRLDAIPAIGPSGMLTSYFGAFRLFREGRAMIQEGYDKYYGGAFKIPMLNHWQVVISSPEMISDIRKASTEELSFMGAIQELMQIEDMMGKVINTDPYHVDVIKNTLTRHISSQFTNIQEEVLATFKDELPNDDWVKVPATDFIRKVVCRASNRVFVGVPLCRNPDWMDLNIRFAIDVAFSSLLLNLFPGFMRPSVAKWLSPASRTIKRAVKHLGPVIQERRDKEEEYGGEWPGKPDDFLSWLMAQAQGYQRSIEDLTLRVISTNFASLHTTSMALSYGLYALAAHPEYLQPLREEIETVISDYGWNKVAMQKMRKLDSFLKESERLLGSGALGVNRLTLKDFTFSDGTQVPAGTIITATPHAVHHDKNVYSNPDQFDGFRFAAKRDEEGESIKHQMTTPDEKNWLLFGTGHHACPGRFFAVNELKLIVGLLILNYDLKFENEGVIPPNQWFAINNIPNQSAEIMFRKRVKN</sequence>
<evidence type="ECO:0000256" key="12">
    <source>
        <dbReference type="RuleBase" id="RU000461"/>
    </source>
</evidence>
<organism evidence="14 15">
    <name type="scientific">Marasmiellus scandens</name>
    <dbReference type="NCBI Taxonomy" id="2682957"/>
    <lineage>
        <taxon>Eukaryota</taxon>
        <taxon>Fungi</taxon>
        <taxon>Dikarya</taxon>
        <taxon>Basidiomycota</taxon>
        <taxon>Agaricomycotina</taxon>
        <taxon>Agaricomycetes</taxon>
        <taxon>Agaricomycetidae</taxon>
        <taxon>Agaricales</taxon>
        <taxon>Marasmiineae</taxon>
        <taxon>Omphalotaceae</taxon>
        <taxon>Marasmiellus</taxon>
    </lineage>
</organism>
<dbReference type="InterPro" id="IPR017972">
    <property type="entry name" value="Cyt_P450_CS"/>
</dbReference>
<gene>
    <name evidence="14" type="ORF">VKT23_007429</name>
</gene>
<evidence type="ECO:0000256" key="7">
    <source>
        <dbReference type="ARBA" id="ARBA00022989"/>
    </source>
</evidence>
<proteinExistence type="inferred from homology"/>
<reference evidence="14 15" key="1">
    <citation type="submission" date="2024-01" db="EMBL/GenBank/DDBJ databases">
        <title>A draft genome for the cacao thread blight pathogen Marasmiellus scandens.</title>
        <authorList>
            <person name="Baruah I.K."/>
            <person name="Leung J."/>
            <person name="Bukari Y."/>
            <person name="Amoako-Attah I."/>
            <person name="Meinhardt L.W."/>
            <person name="Bailey B.A."/>
            <person name="Cohen S.P."/>
        </authorList>
    </citation>
    <scope>NUCLEOTIDE SEQUENCE [LARGE SCALE GENOMIC DNA]</scope>
    <source>
        <strain evidence="14 15">GH-19</strain>
    </source>
</reference>
<dbReference type="PANTHER" id="PTHR46206">
    <property type="entry name" value="CYTOCHROME P450"/>
    <property type="match status" value="1"/>
</dbReference>
<keyword evidence="11 13" id="KW-0472">Membrane</keyword>
<dbReference type="Gene3D" id="1.10.630.10">
    <property type="entry name" value="Cytochrome P450"/>
    <property type="match status" value="1"/>
</dbReference>
<dbReference type="PANTHER" id="PTHR46206:SF5">
    <property type="entry name" value="P450, PUTATIVE (EUROFUNG)-RELATED"/>
    <property type="match status" value="1"/>
</dbReference>
<evidence type="ECO:0000256" key="8">
    <source>
        <dbReference type="ARBA" id="ARBA00023002"/>
    </source>
</evidence>
<dbReference type="InterPro" id="IPR001128">
    <property type="entry name" value="Cyt_P450"/>
</dbReference>